<reference evidence="4" key="1">
    <citation type="submission" date="2025-08" db="UniProtKB">
        <authorList>
            <consortium name="RefSeq"/>
        </authorList>
    </citation>
    <scope>IDENTIFICATION</scope>
    <source>
        <tissue evidence="4">Gonad</tissue>
    </source>
</reference>
<name>A0A6P4Z9H1_BRABE</name>
<keyword evidence="3" id="KW-1185">Reference proteome</keyword>
<dbReference type="GeneID" id="109480279"/>
<protein>
    <submittedName>
        <fullName evidence="4">Uncharacterized protein LOC109480279</fullName>
    </submittedName>
</protein>
<proteinExistence type="predicted"/>
<feature type="compositionally biased region" description="Basic and acidic residues" evidence="2">
    <location>
        <begin position="568"/>
        <end position="581"/>
    </location>
</feature>
<feature type="coiled-coil region" evidence="1">
    <location>
        <begin position="409"/>
        <end position="456"/>
    </location>
</feature>
<dbReference type="AlphaFoldDB" id="A0A6P4Z9H1"/>
<feature type="compositionally biased region" description="Basic residues" evidence="2">
    <location>
        <begin position="173"/>
        <end position="182"/>
    </location>
</feature>
<evidence type="ECO:0000313" key="3">
    <source>
        <dbReference type="Proteomes" id="UP000515135"/>
    </source>
</evidence>
<dbReference type="OrthoDB" id="10592731at2759"/>
<feature type="region of interest" description="Disordered" evidence="2">
    <location>
        <begin position="222"/>
        <end position="261"/>
    </location>
</feature>
<sequence>MTHRSEGGKWCLLDNGPDGVDMKWISSTGSIKWVSDQMGGHISDLYVPQDGDSTSVMVSVRNQKALKMPLATFRGAEDCGEGENCFSELNSNMSQVDFIKMFRVIKDAVFGEWKTKLQSDDTRMPLQEVSSNQKCKPSPRPENTLGAVLLGSPVKLFQSVAGTSRASRSPVKSPKKVTRNIRQKRETQRRINITTIGGTPAKAPTEMEEEEEDILVNLPAKRQQMSVQKSPGKSAKEMEEEETVPVNPAKRQRLSTPKNAKKRDFQDGVIAMRKALIADIKDAYEELGDNECLPAPSATVRAQWTSILQYNQYRQVCNNAKEYRLVARLSKRCWAKVLHIFKLCQANEIVTKGRRASMVLFSPLKGLSEPDMYAVLSTYAESACGAKLDVKTLINSVNQDKEKDKLPTTREMVDEYRKMKSQLKALKEQGITLEEAAQQRETIRELEAELTQLRMFAVDVAQTANSNEEADVKIYYIKRMLEIDSFLDPTTGGFAMELSLSKVEGHPSLHITDEFSPGFSSTMLNGELDAYQAFQDTDDRDSLMTETHSEKAGEGDRDTAADSQMTETHSEKPGEGDRDTAADSLMTETHSEKAGEGDRDTATDSLMTEMDLDKDRWVAVALEVPEGWHIAKLEGTEGNKACVSFLQTGIPLVYKWPSLTDKLIVNIKCIIDKDVEMTPSGTGTRQYWRMSIATAHRLNMLFDEFKVNYW</sequence>
<gene>
    <name evidence="4" type="primary">LOC109480279</name>
</gene>
<accession>A0A6P4Z9H1</accession>
<evidence type="ECO:0000256" key="1">
    <source>
        <dbReference type="SAM" id="Coils"/>
    </source>
</evidence>
<feature type="compositionally biased region" description="Basic and acidic residues" evidence="2">
    <location>
        <begin position="544"/>
        <end position="560"/>
    </location>
</feature>
<organism evidence="3 4">
    <name type="scientific">Branchiostoma belcheri</name>
    <name type="common">Amphioxus</name>
    <dbReference type="NCBI Taxonomy" id="7741"/>
    <lineage>
        <taxon>Eukaryota</taxon>
        <taxon>Metazoa</taxon>
        <taxon>Chordata</taxon>
        <taxon>Cephalochordata</taxon>
        <taxon>Leptocardii</taxon>
        <taxon>Amphioxiformes</taxon>
        <taxon>Branchiostomatidae</taxon>
        <taxon>Branchiostoma</taxon>
    </lineage>
</organism>
<evidence type="ECO:0000256" key="2">
    <source>
        <dbReference type="SAM" id="MobiDB-lite"/>
    </source>
</evidence>
<feature type="region of interest" description="Disordered" evidence="2">
    <location>
        <begin position="544"/>
        <end position="581"/>
    </location>
</feature>
<feature type="region of interest" description="Disordered" evidence="2">
    <location>
        <begin position="160"/>
        <end position="182"/>
    </location>
</feature>
<dbReference type="Proteomes" id="UP000515135">
    <property type="component" value="Unplaced"/>
</dbReference>
<dbReference type="RefSeq" id="XP_019638005.1">
    <property type="nucleotide sequence ID" value="XM_019782446.1"/>
</dbReference>
<dbReference type="KEGG" id="bbel:109480279"/>
<evidence type="ECO:0000313" key="4">
    <source>
        <dbReference type="RefSeq" id="XP_019638005.1"/>
    </source>
</evidence>
<keyword evidence="1" id="KW-0175">Coiled coil</keyword>